<keyword evidence="3" id="KW-0539">Nucleus</keyword>
<dbReference type="GO" id="GO:0033314">
    <property type="term" value="P:mitotic DNA replication checkpoint signaling"/>
    <property type="evidence" value="ECO:0007669"/>
    <property type="project" value="TreeGrafter"/>
</dbReference>
<dbReference type="GO" id="GO:0000723">
    <property type="term" value="P:telomere maintenance"/>
    <property type="evidence" value="ECO:0007669"/>
    <property type="project" value="TreeGrafter"/>
</dbReference>
<accession>A0A1E3Q4Z2</accession>
<evidence type="ECO:0000256" key="3">
    <source>
        <dbReference type="ARBA" id="ARBA00023242"/>
    </source>
</evidence>
<dbReference type="InterPro" id="IPR007150">
    <property type="entry name" value="HUS1/Mec3"/>
</dbReference>
<evidence type="ECO:0000313" key="5">
    <source>
        <dbReference type="EMBL" id="ODQ72648.1"/>
    </source>
</evidence>
<reference evidence="5 6" key="1">
    <citation type="journal article" date="2016" name="Proc. Natl. Acad. Sci. U.S.A.">
        <title>Comparative genomics of biotechnologically important yeasts.</title>
        <authorList>
            <person name="Riley R."/>
            <person name="Haridas S."/>
            <person name="Wolfe K.H."/>
            <person name="Lopes M.R."/>
            <person name="Hittinger C.T."/>
            <person name="Goeker M."/>
            <person name="Salamov A.A."/>
            <person name="Wisecaver J.H."/>
            <person name="Long T.M."/>
            <person name="Calvey C.H."/>
            <person name="Aerts A.L."/>
            <person name="Barry K.W."/>
            <person name="Choi C."/>
            <person name="Clum A."/>
            <person name="Coughlan A.Y."/>
            <person name="Deshpande S."/>
            <person name="Douglass A.P."/>
            <person name="Hanson S.J."/>
            <person name="Klenk H.-P."/>
            <person name="LaButti K.M."/>
            <person name="Lapidus A."/>
            <person name="Lindquist E.A."/>
            <person name="Lipzen A.M."/>
            <person name="Meier-Kolthoff J.P."/>
            <person name="Ohm R.A."/>
            <person name="Otillar R.P."/>
            <person name="Pangilinan J.L."/>
            <person name="Peng Y."/>
            <person name="Rokas A."/>
            <person name="Rosa C.A."/>
            <person name="Scheuner C."/>
            <person name="Sibirny A.A."/>
            <person name="Slot J.C."/>
            <person name="Stielow J.B."/>
            <person name="Sun H."/>
            <person name="Kurtzman C.P."/>
            <person name="Blackwell M."/>
            <person name="Grigoriev I.V."/>
            <person name="Jeffries T.W."/>
        </authorList>
    </citation>
    <scope>NUCLEOTIDE SEQUENCE [LARGE SCALE GENOMIC DNA]</scope>
    <source>
        <strain evidence="5 6">NRRL Y-11557</strain>
    </source>
</reference>
<dbReference type="Pfam" id="PF04005">
    <property type="entry name" value="Hus1"/>
    <property type="match status" value="1"/>
</dbReference>
<dbReference type="OrthoDB" id="419537at2759"/>
<comment type="subcellular location">
    <subcellularLocation>
        <location evidence="1">Nucleus</location>
    </subcellularLocation>
</comment>
<dbReference type="GO" id="GO:0035861">
    <property type="term" value="C:site of double-strand break"/>
    <property type="evidence" value="ECO:0007669"/>
    <property type="project" value="TreeGrafter"/>
</dbReference>
<organism evidence="5 6">
    <name type="scientific">Lipomyces starkeyi NRRL Y-11557</name>
    <dbReference type="NCBI Taxonomy" id="675824"/>
    <lineage>
        <taxon>Eukaryota</taxon>
        <taxon>Fungi</taxon>
        <taxon>Dikarya</taxon>
        <taxon>Ascomycota</taxon>
        <taxon>Saccharomycotina</taxon>
        <taxon>Lipomycetes</taxon>
        <taxon>Lipomycetales</taxon>
        <taxon>Lipomycetaceae</taxon>
        <taxon>Lipomyces</taxon>
    </lineage>
</organism>
<dbReference type="PANTHER" id="PTHR12900">
    <property type="entry name" value="MITOTIC AND DNA DAMAGE CHECKPOINT PROTEIN HUS1"/>
    <property type="match status" value="1"/>
</dbReference>
<protein>
    <recommendedName>
        <fullName evidence="4">Checkpoint protein</fullName>
    </recommendedName>
</protein>
<dbReference type="PANTHER" id="PTHR12900:SF0">
    <property type="entry name" value="CHECKPOINT PROTEIN"/>
    <property type="match status" value="1"/>
</dbReference>
<dbReference type="STRING" id="675824.A0A1E3Q4Z2"/>
<proteinExistence type="inferred from homology"/>
<dbReference type="GO" id="GO:0006289">
    <property type="term" value="P:nucleotide-excision repair"/>
    <property type="evidence" value="ECO:0007669"/>
    <property type="project" value="TreeGrafter"/>
</dbReference>
<dbReference type="GO" id="GO:0044778">
    <property type="term" value="P:meiotic DNA integrity checkpoint signaling"/>
    <property type="evidence" value="ECO:0007669"/>
    <property type="project" value="TreeGrafter"/>
</dbReference>
<dbReference type="EMBL" id="KV454295">
    <property type="protein sequence ID" value="ODQ72648.1"/>
    <property type="molecule type" value="Genomic_DNA"/>
</dbReference>
<dbReference type="Proteomes" id="UP000094385">
    <property type="component" value="Unassembled WGS sequence"/>
</dbReference>
<evidence type="ECO:0000256" key="4">
    <source>
        <dbReference type="PIRNR" id="PIRNR011312"/>
    </source>
</evidence>
<dbReference type="AlphaFoldDB" id="A0A1E3Q4Z2"/>
<evidence type="ECO:0000256" key="1">
    <source>
        <dbReference type="ARBA" id="ARBA00004123"/>
    </source>
</evidence>
<keyword evidence="6" id="KW-1185">Reference proteome</keyword>
<sequence>MRFTANMQQPDTLRAVLYGMSFLRKHCLIRVTDGRFTLISFKESLGQSATQIWAHLELADIFSEIQIGSLDNDRINMELNLDHFVRALKSCTSSSDTVKVKLAKRGRIPYLVVSVDSPSYTSIKQEIPIKVIRENVLEGIAEPTIPNPDVSLELYRHVRSVLRICERYRNLTKHITIAANRAGELRIAIHNDDVTVDAKWTNLTLMLNGDSQEGDDESQEDLDKETLYSIVVNADELFHTLRICYASRRIIFCISDRYTLMLHVLLAGLDDHSYVSYYIPSLTL</sequence>
<name>A0A1E3Q4Z2_LIPST</name>
<evidence type="ECO:0000256" key="2">
    <source>
        <dbReference type="ARBA" id="ARBA00005563"/>
    </source>
</evidence>
<dbReference type="GO" id="GO:0005730">
    <property type="term" value="C:nucleolus"/>
    <property type="evidence" value="ECO:0007669"/>
    <property type="project" value="InterPro"/>
</dbReference>
<dbReference type="GO" id="GO:0031573">
    <property type="term" value="P:mitotic intra-S DNA damage checkpoint signaling"/>
    <property type="evidence" value="ECO:0007669"/>
    <property type="project" value="TreeGrafter"/>
</dbReference>
<evidence type="ECO:0000313" key="6">
    <source>
        <dbReference type="Proteomes" id="UP000094385"/>
    </source>
</evidence>
<comment type="similarity">
    <text evidence="2 4">Belongs to the HUS1 family.</text>
</comment>
<gene>
    <name evidence="5" type="ORF">LIPSTDRAFT_4030</name>
</gene>
<dbReference type="PIRSF" id="PIRSF011312">
    <property type="entry name" value="Cell_cycle_HUS1"/>
    <property type="match status" value="1"/>
</dbReference>
<dbReference type="InterPro" id="IPR016580">
    <property type="entry name" value="HUS1"/>
</dbReference>
<dbReference type="GO" id="GO:0000724">
    <property type="term" value="P:double-strand break repair via homologous recombination"/>
    <property type="evidence" value="ECO:0007669"/>
    <property type="project" value="TreeGrafter"/>
</dbReference>
<dbReference type="GO" id="GO:0030896">
    <property type="term" value="C:checkpoint clamp complex"/>
    <property type="evidence" value="ECO:0007669"/>
    <property type="project" value="InterPro"/>
</dbReference>
<dbReference type="Gene3D" id="3.70.10.10">
    <property type="match status" value="1"/>
</dbReference>